<organism evidence="2 3">
    <name type="scientific">Stentor coeruleus</name>
    <dbReference type="NCBI Taxonomy" id="5963"/>
    <lineage>
        <taxon>Eukaryota</taxon>
        <taxon>Sar</taxon>
        <taxon>Alveolata</taxon>
        <taxon>Ciliophora</taxon>
        <taxon>Postciliodesmatophora</taxon>
        <taxon>Heterotrichea</taxon>
        <taxon>Heterotrichida</taxon>
        <taxon>Stentoridae</taxon>
        <taxon>Stentor</taxon>
    </lineage>
</organism>
<comment type="caution">
    <text evidence="2">The sequence shown here is derived from an EMBL/GenBank/DDBJ whole genome shotgun (WGS) entry which is preliminary data.</text>
</comment>
<reference evidence="2 3" key="1">
    <citation type="submission" date="2016-11" db="EMBL/GenBank/DDBJ databases">
        <title>The macronuclear genome of Stentor coeruleus: a giant cell with tiny introns.</title>
        <authorList>
            <person name="Slabodnick M."/>
            <person name="Ruby J.G."/>
            <person name="Reiff S.B."/>
            <person name="Swart E.C."/>
            <person name="Gosai S."/>
            <person name="Prabakaran S."/>
            <person name="Witkowska E."/>
            <person name="Larue G.E."/>
            <person name="Fisher S."/>
            <person name="Freeman R.M."/>
            <person name="Gunawardena J."/>
            <person name="Chu W."/>
            <person name="Stover N.A."/>
            <person name="Gregory B.D."/>
            <person name="Nowacki M."/>
            <person name="Derisi J."/>
            <person name="Roy S.W."/>
            <person name="Marshall W.F."/>
            <person name="Sood P."/>
        </authorList>
    </citation>
    <scope>NUCLEOTIDE SEQUENCE [LARGE SCALE GENOMIC DNA]</scope>
    <source>
        <strain evidence="2">WM001</strain>
    </source>
</reference>
<evidence type="ECO:0000256" key="1">
    <source>
        <dbReference type="SAM" id="SignalP"/>
    </source>
</evidence>
<accession>A0A1R2BDG8</accession>
<proteinExistence type="predicted"/>
<sequence length="150" mass="17581">MHFFIVFTLILSLVSTSDEYLELEDNIGRNCLSTDYITIREFLVDPWPPQSCSSSFVTIKVEFNKPNFGVSVINYGTVNNRQQWVYEYQPIGEMFPQYSNETFEFLISWPKDYGNYITQVTFDGINMPPSINACWEFSYIIERNPDFLSD</sequence>
<evidence type="ECO:0000313" key="2">
    <source>
        <dbReference type="EMBL" id="OMJ74790.1"/>
    </source>
</evidence>
<feature type="chain" id="PRO_5012503588" evidence="1">
    <location>
        <begin position="17"/>
        <end position="150"/>
    </location>
</feature>
<keyword evidence="1" id="KW-0732">Signal</keyword>
<evidence type="ECO:0000313" key="3">
    <source>
        <dbReference type="Proteomes" id="UP000187209"/>
    </source>
</evidence>
<feature type="signal peptide" evidence="1">
    <location>
        <begin position="1"/>
        <end position="16"/>
    </location>
</feature>
<gene>
    <name evidence="2" type="ORF">SteCoe_26205</name>
</gene>
<dbReference type="EMBL" id="MPUH01000728">
    <property type="protein sequence ID" value="OMJ74790.1"/>
    <property type="molecule type" value="Genomic_DNA"/>
</dbReference>
<dbReference type="AlphaFoldDB" id="A0A1R2BDG8"/>
<protein>
    <submittedName>
        <fullName evidence="2">Uncharacterized protein</fullName>
    </submittedName>
</protein>
<keyword evidence="3" id="KW-1185">Reference proteome</keyword>
<dbReference type="Proteomes" id="UP000187209">
    <property type="component" value="Unassembled WGS sequence"/>
</dbReference>
<name>A0A1R2BDG8_9CILI</name>